<organism evidence="18 19">
    <name type="scientific">Chenggangzhangella methanolivorans</name>
    <dbReference type="NCBI Taxonomy" id="1437009"/>
    <lineage>
        <taxon>Bacteria</taxon>
        <taxon>Pseudomonadati</taxon>
        <taxon>Pseudomonadota</taxon>
        <taxon>Alphaproteobacteria</taxon>
        <taxon>Hyphomicrobiales</taxon>
        <taxon>Methylopilaceae</taxon>
        <taxon>Chenggangzhangella</taxon>
    </lineage>
</organism>
<dbReference type="InterPro" id="IPR001940">
    <property type="entry name" value="Peptidase_S1C"/>
</dbReference>
<comment type="similarity">
    <text evidence="3">Belongs to the peptidase S1C family.</text>
</comment>
<feature type="active site" description="Charge relay system" evidence="14">
    <location>
        <position position="264"/>
    </location>
</feature>
<keyword evidence="12" id="KW-0346">Stress response</keyword>
<evidence type="ECO:0000313" key="18">
    <source>
        <dbReference type="EMBL" id="QZO00759.1"/>
    </source>
</evidence>
<feature type="region of interest" description="Disordered" evidence="16">
    <location>
        <begin position="79"/>
        <end position="113"/>
    </location>
</feature>
<feature type="active site" description="Charge relay system" evidence="14">
    <location>
        <position position="189"/>
    </location>
</feature>
<keyword evidence="10" id="KW-0378">Hydrolase</keyword>
<reference evidence="18" key="1">
    <citation type="submission" date="2021-08" db="EMBL/GenBank/DDBJ databases">
        <authorList>
            <person name="Zhang H."/>
            <person name="Xu M."/>
            <person name="Yu Z."/>
            <person name="Yang L."/>
            <person name="Cai Y."/>
        </authorList>
    </citation>
    <scope>NUCLEOTIDE SEQUENCE</scope>
    <source>
        <strain evidence="18">CHL1</strain>
    </source>
</reference>
<comment type="subcellular location">
    <subcellularLocation>
        <location evidence="2">Periplasm</location>
    </subcellularLocation>
</comment>
<dbReference type="SUPFAM" id="SSF50494">
    <property type="entry name" value="Trypsin-like serine proteases"/>
    <property type="match status" value="1"/>
</dbReference>
<sequence length="524" mass="54627">MSMTIDKPTATSRRRRTIAASVIALAVAGAIGAEALTTLTTPAVAQTQIQPQAGPALPSFADVAERVKPAVVSVRVKNVALDDDDGPGGQSGPGSRRAGRHAEHSGLGQLPDDHPLKRFFKEFGQNQQGPKANPRPRGMSQGSGFFISEDGYVVTNNHVVQGAKDVELVADDSKTTYKAKVIGTDQRTDLALLKVDGDRKDFKYVKFGAPEGPRVGDWVIAVGNPFGLGGTVTAGIVSARGRDIGAGPYDDFLQIDAAVNRGNSGGPTFNLKGEVVGVNTAIFSPSGGNVGIAFSIPSEVATGIIEKLKSGGKISRGYIGVQIQPVTDEIADSIGLKKAYGALVAEAQKGTPGEKAGLKSGDTILKVDGEEIDSARDLSRKIASMDPGKPVTLTIWRDGKEETKELKLGTLPDEPKQASLKTDEDDSAKSGKVRLGIEVSPASKMGNAGDQGLVVTQVDEDGAASGKLEQGDVIMKVSGKTVSTVSEVAGQLDEAQKNGRKSVLLLVKRNDATRFVAIEIGKAG</sequence>
<dbReference type="PRINTS" id="PR00834">
    <property type="entry name" value="PROTEASES2C"/>
</dbReference>
<evidence type="ECO:0000256" key="15">
    <source>
        <dbReference type="PIRSR" id="PIRSR611782-2"/>
    </source>
</evidence>
<gene>
    <name evidence="18" type="ORF">K6K41_03490</name>
</gene>
<dbReference type="EMBL" id="CP081869">
    <property type="protein sequence ID" value="QZO00759.1"/>
    <property type="molecule type" value="Genomic_DNA"/>
</dbReference>
<feature type="region of interest" description="Disordered" evidence="16">
    <location>
        <begin position="409"/>
        <end position="431"/>
    </location>
</feature>
<evidence type="ECO:0000256" key="12">
    <source>
        <dbReference type="ARBA" id="ARBA00023016"/>
    </source>
</evidence>
<dbReference type="SMART" id="SM00228">
    <property type="entry name" value="PDZ"/>
    <property type="match status" value="2"/>
</dbReference>
<evidence type="ECO:0000256" key="8">
    <source>
        <dbReference type="ARBA" id="ARBA00022737"/>
    </source>
</evidence>
<evidence type="ECO:0000256" key="11">
    <source>
        <dbReference type="ARBA" id="ARBA00022825"/>
    </source>
</evidence>
<evidence type="ECO:0000256" key="4">
    <source>
        <dbReference type="ARBA" id="ARBA00013035"/>
    </source>
</evidence>
<dbReference type="InterPro" id="IPR011782">
    <property type="entry name" value="Pept_S1C_Do"/>
</dbReference>
<keyword evidence="9" id="KW-0574">Periplasm</keyword>
<evidence type="ECO:0000256" key="5">
    <source>
        <dbReference type="ARBA" id="ARBA00013958"/>
    </source>
</evidence>
<evidence type="ECO:0000259" key="17">
    <source>
        <dbReference type="PROSITE" id="PS50106"/>
    </source>
</evidence>
<feature type="binding site" evidence="15">
    <location>
        <position position="189"/>
    </location>
    <ligand>
        <name>substrate</name>
    </ligand>
</feature>
<dbReference type="KEGG" id="cmet:K6K41_03490"/>
<dbReference type="Gene3D" id="2.40.10.120">
    <property type="match status" value="1"/>
</dbReference>
<dbReference type="Gene3D" id="2.30.42.10">
    <property type="match status" value="2"/>
</dbReference>
<dbReference type="NCBIfam" id="TIGR02037">
    <property type="entry name" value="degP_htrA_DO"/>
    <property type="match status" value="1"/>
</dbReference>
<evidence type="ECO:0000256" key="13">
    <source>
        <dbReference type="ARBA" id="ARBA00032850"/>
    </source>
</evidence>
<evidence type="ECO:0000256" key="7">
    <source>
        <dbReference type="ARBA" id="ARBA00022729"/>
    </source>
</evidence>
<dbReference type="SUPFAM" id="SSF50156">
    <property type="entry name" value="PDZ domain-like"/>
    <property type="match status" value="2"/>
</dbReference>
<dbReference type="InterPro" id="IPR036034">
    <property type="entry name" value="PDZ_sf"/>
</dbReference>
<feature type="binding site" evidence="15">
    <location>
        <position position="158"/>
    </location>
    <ligand>
        <name>substrate</name>
    </ligand>
</feature>
<keyword evidence="6" id="KW-0645">Protease</keyword>
<keyword evidence="11" id="KW-0720">Serine protease</keyword>
<keyword evidence="8" id="KW-0677">Repeat</keyword>
<dbReference type="InterPro" id="IPR009003">
    <property type="entry name" value="Peptidase_S1_PA"/>
</dbReference>
<feature type="domain" description="PDZ" evidence="17">
    <location>
        <begin position="417"/>
        <end position="511"/>
    </location>
</feature>
<protein>
    <recommendedName>
        <fullName evidence="5">Probable periplasmic serine endoprotease DegP-like</fullName>
        <ecNumber evidence="4">3.4.21.107</ecNumber>
    </recommendedName>
    <alternativeName>
        <fullName evidence="13">Protease Do</fullName>
    </alternativeName>
</protein>
<keyword evidence="19" id="KW-1185">Reference proteome</keyword>
<evidence type="ECO:0000313" key="19">
    <source>
        <dbReference type="Proteomes" id="UP000825701"/>
    </source>
</evidence>
<evidence type="ECO:0000256" key="3">
    <source>
        <dbReference type="ARBA" id="ARBA00010541"/>
    </source>
</evidence>
<evidence type="ECO:0000256" key="6">
    <source>
        <dbReference type="ARBA" id="ARBA00022670"/>
    </source>
</evidence>
<evidence type="ECO:0000256" key="9">
    <source>
        <dbReference type="ARBA" id="ARBA00022764"/>
    </source>
</evidence>
<dbReference type="Pfam" id="PF13365">
    <property type="entry name" value="Trypsin_2"/>
    <property type="match status" value="1"/>
</dbReference>
<dbReference type="InterPro" id="IPR001478">
    <property type="entry name" value="PDZ"/>
</dbReference>
<evidence type="ECO:0000256" key="2">
    <source>
        <dbReference type="ARBA" id="ARBA00004418"/>
    </source>
</evidence>
<dbReference type="AlphaFoldDB" id="A0A9E6RCG0"/>
<dbReference type="GO" id="GO:0006508">
    <property type="term" value="P:proteolysis"/>
    <property type="evidence" value="ECO:0007669"/>
    <property type="project" value="UniProtKB-KW"/>
</dbReference>
<dbReference type="GO" id="GO:0004252">
    <property type="term" value="F:serine-type endopeptidase activity"/>
    <property type="evidence" value="ECO:0007669"/>
    <property type="project" value="InterPro"/>
</dbReference>
<evidence type="ECO:0000256" key="1">
    <source>
        <dbReference type="ARBA" id="ARBA00001772"/>
    </source>
</evidence>
<dbReference type="Proteomes" id="UP000825701">
    <property type="component" value="Chromosome"/>
</dbReference>
<dbReference type="FunFam" id="2.40.10.120:FF:000007">
    <property type="entry name" value="Periplasmic serine endoprotease DegP-like"/>
    <property type="match status" value="1"/>
</dbReference>
<dbReference type="GO" id="GO:0042597">
    <property type="term" value="C:periplasmic space"/>
    <property type="evidence" value="ECO:0007669"/>
    <property type="project" value="UniProtKB-SubCell"/>
</dbReference>
<dbReference type="PROSITE" id="PS50106">
    <property type="entry name" value="PDZ"/>
    <property type="match status" value="2"/>
</dbReference>
<feature type="domain" description="PDZ" evidence="17">
    <location>
        <begin position="313"/>
        <end position="399"/>
    </location>
</feature>
<evidence type="ECO:0000256" key="16">
    <source>
        <dbReference type="SAM" id="MobiDB-lite"/>
    </source>
</evidence>
<feature type="active site" description="Charge relay system" evidence="14">
    <location>
        <position position="158"/>
    </location>
</feature>
<evidence type="ECO:0000256" key="14">
    <source>
        <dbReference type="PIRSR" id="PIRSR611782-1"/>
    </source>
</evidence>
<comment type="catalytic activity">
    <reaction evidence="1">
        <text>Acts on substrates that are at least partially unfolded. The cleavage site P1 residue is normally between a pair of hydrophobic residues, such as Val-|-Val.</text>
        <dbReference type="EC" id="3.4.21.107"/>
    </reaction>
</comment>
<dbReference type="EC" id="3.4.21.107" evidence="4"/>
<proteinExistence type="inferred from homology"/>
<name>A0A9E6RCG0_9HYPH</name>
<dbReference type="PANTHER" id="PTHR22939:SF130">
    <property type="entry name" value="PERIPLASMIC SERINE ENDOPROTEASE DEGP-LIKE-RELATED"/>
    <property type="match status" value="1"/>
</dbReference>
<feature type="binding site" evidence="15">
    <location>
        <begin position="262"/>
        <end position="264"/>
    </location>
    <ligand>
        <name>substrate</name>
    </ligand>
</feature>
<keyword evidence="7" id="KW-0732">Signal</keyword>
<evidence type="ECO:0000256" key="10">
    <source>
        <dbReference type="ARBA" id="ARBA00022801"/>
    </source>
</evidence>
<dbReference type="CDD" id="cd10839">
    <property type="entry name" value="cpPDZ1_DegP-like"/>
    <property type="match status" value="1"/>
</dbReference>
<accession>A0A9E6RCG0</accession>
<dbReference type="PANTHER" id="PTHR22939">
    <property type="entry name" value="SERINE PROTEASE FAMILY S1C HTRA-RELATED"/>
    <property type="match status" value="1"/>
</dbReference>
<dbReference type="Pfam" id="PF13180">
    <property type="entry name" value="PDZ_2"/>
    <property type="match status" value="2"/>
</dbReference>